<dbReference type="Proteomes" id="UP000316621">
    <property type="component" value="Chromosome 4"/>
</dbReference>
<dbReference type="EMBL" id="CM010718">
    <property type="protein sequence ID" value="RZC57550.1"/>
    <property type="molecule type" value="Genomic_DNA"/>
</dbReference>
<evidence type="ECO:0000313" key="3">
    <source>
        <dbReference type="Proteomes" id="UP000316621"/>
    </source>
</evidence>
<dbReference type="Gene3D" id="3.40.50.1820">
    <property type="entry name" value="alpha/beta hydrolase"/>
    <property type="match status" value="1"/>
</dbReference>
<dbReference type="PANTHER" id="PTHR23024:SF113">
    <property type="entry name" value="CARBOXYLESTERASE 8-RELATED"/>
    <property type="match status" value="1"/>
</dbReference>
<dbReference type="OrthoDB" id="408631at2759"/>
<gene>
    <name evidence="2" type="ORF">C5167_004850</name>
</gene>
<dbReference type="InterPro" id="IPR029058">
    <property type="entry name" value="AB_hydrolase_fold"/>
</dbReference>
<evidence type="ECO:0000259" key="1">
    <source>
        <dbReference type="Pfam" id="PF07859"/>
    </source>
</evidence>
<dbReference type="Gramene" id="RZC57550">
    <property type="protein sequence ID" value="RZC57550"/>
    <property type="gene ID" value="C5167_004850"/>
</dbReference>
<dbReference type="InterPro" id="IPR050466">
    <property type="entry name" value="Carboxylest/Gibb_receptor"/>
</dbReference>
<dbReference type="Pfam" id="PF07859">
    <property type="entry name" value="Abhydrolase_3"/>
    <property type="match status" value="1"/>
</dbReference>
<dbReference type="InterPro" id="IPR013094">
    <property type="entry name" value="AB_hydrolase_3"/>
</dbReference>
<keyword evidence="3" id="KW-1185">Reference proteome</keyword>
<sequence>MENHDHLSNPTLNSSSSNTSSYDLLKIVYDPQNVNLDYFRDIPLNTQNKTWIRLFRPDISLDMNKLPLIVYFHSGGFSCPVTSVHHDFCKSMAIHLPVNHRLSPENRLSATYEDAEDALFWVQNQALDAVNGDPWLRGYVDFSECFIMGCSSGGNIAYHVGLRSLELNLEPIQISGLILNQPYFGGLERTGSELRLINDKVLSLAKTDVMWELALPHGANRDHWYCNSIAKDATSRKKLDDERLIKWRCLVTGFTQDLLIDRQIEFVKMLENESPMKVVSLMKDGGYRLVAHFDSEIAEELFNVMREIIFSSSK</sequence>
<dbReference type="GO" id="GO:0016787">
    <property type="term" value="F:hydrolase activity"/>
    <property type="evidence" value="ECO:0007669"/>
    <property type="project" value="InterPro"/>
</dbReference>
<reference evidence="2 3" key="1">
    <citation type="journal article" date="2018" name="Science">
        <title>The opium poppy genome and morphinan production.</title>
        <authorList>
            <person name="Guo L."/>
            <person name="Winzer T."/>
            <person name="Yang X."/>
            <person name="Li Y."/>
            <person name="Ning Z."/>
            <person name="He Z."/>
            <person name="Teodor R."/>
            <person name="Lu Y."/>
            <person name="Bowser T.A."/>
            <person name="Graham I.A."/>
            <person name="Ye K."/>
        </authorList>
    </citation>
    <scope>NUCLEOTIDE SEQUENCE [LARGE SCALE GENOMIC DNA]</scope>
    <source>
        <strain evidence="3">cv. HN1</strain>
        <tissue evidence="2">Leaves</tissue>
    </source>
</reference>
<feature type="domain" description="Alpha/beta hydrolase fold-3" evidence="1">
    <location>
        <begin position="69"/>
        <end position="272"/>
    </location>
</feature>
<dbReference type="PANTHER" id="PTHR23024">
    <property type="entry name" value="ARYLACETAMIDE DEACETYLASE"/>
    <property type="match status" value="1"/>
</dbReference>
<proteinExistence type="predicted"/>
<accession>A0A4Y7JC16</accession>
<evidence type="ECO:0000313" key="2">
    <source>
        <dbReference type="EMBL" id="RZC57550.1"/>
    </source>
</evidence>
<dbReference type="AlphaFoldDB" id="A0A4Y7JC16"/>
<dbReference type="STRING" id="3469.A0A4Y7JC16"/>
<protein>
    <recommendedName>
        <fullName evidence="1">Alpha/beta hydrolase fold-3 domain-containing protein</fullName>
    </recommendedName>
</protein>
<dbReference type="SUPFAM" id="SSF53474">
    <property type="entry name" value="alpha/beta-Hydrolases"/>
    <property type="match status" value="1"/>
</dbReference>
<organism evidence="2 3">
    <name type="scientific">Papaver somniferum</name>
    <name type="common">Opium poppy</name>
    <dbReference type="NCBI Taxonomy" id="3469"/>
    <lineage>
        <taxon>Eukaryota</taxon>
        <taxon>Viridiplantae</taxon>
        <taxon>Streptophyta</taxon>
        <taxon>Embryophyta</taxon>
        <taxon>Tracheophyta</taxon>
        <taxon>Spermatophyta</taxon>
        <taxon>Magnoliopsida</taxon>
        <taxon>Ranunculales</taxon>
        <taxon>Papaveraceae</taxon>
        <taxon>Papaveroideae</taxon>
        <taxon>Papaver</taxon>
    </lineage>
</organism>
<name>A0A4Y7JC16_PAPSO</name>